<dbReference type="EMBL" id="CP151503">
    <property type="protein sequence ID" value="WZN60936.1"/>
    <property type="molecule type" value="Genomic_DNA"/>
</dbReference>
<dbReference type="InterPro" id="IPR036155">
    <property type="entry name" value="Crypto/Photolyase_N_sf"/>
</dbReference>
<dbReference type="InterPro" id="IPR006050">
    <property type="entry name" value="DNA_photolyase_N"/>
</dbReference>
<dbReference type="InterPro" id="IPR014729">
    <property type="entry name" value="Rossmann-like_a/b/a_fold"/>
</dbReference>
<dbReference type="PANTHER" id="PTHR47832:SF1">
    <property type="entry name" value="DNA PHOTOLYASE"/>
    <property type="match status" value="1"/>
</dbReference>
<protein>
    <submittedName>
        <fullName evidence="2">DNA photolyase</fullName>
    </submittedName>
</protein>
<sequence length="647" mass="69669">MASSGGEGPCLLWFKNDLRVTDHPGLLEAASRSGGRLIPIFVFDPEVYSPHLESESDVKWLREALVSLKRKLSSELGSDLLVEIGRVEDLLPALCERFSVASVVTEREADCLWADKVADINRSIGCELKTYTYTMFGENTGWQYPLVYAELEQGWEPAAPLSAPAELSGEGLRGAFEGATIPAVPDLYAAMVDAWAGRWGEANPIPAPTTCSGIAASRSAYCSPEVLAKAGRRAGDFSPSGDRDEAMAELRSYLAAFSGGEAPEPGTLESAARALEVPGGFGQSFSLFRKHLSHGLVSPSEIYEAAREFKVANGGPMAEISGALTGAKAAMAAAVKYDFHGNLHRYSLGKERMAEGVEHKSWKWRGAHQEFVVASPSNFADEAETAVVLIHGFGAMGEHWRDNAAGLQREGFRVYCPTLPGYGRSEKVSAQYTPQLWSQYVKDFISVIVGEPVFIAGNSIGGYISAYTAAKNPNLCRGLILVNTAGRLVEDTAELPFQESSVTEEDSPLEAARKTVVAEIGSRLIFKYLEGNVPSLLEKAYTNVPARADSKLVREIERASSDPGAFDVFKSVFYLPAPTPLSSLIKEYPGDVWVFQGVNDPLNDAAGRAKQMEQAGAKVELVEGGHTPHDELPGLFNDFVASVAGGD</sequence>
<dbReference type="Proteomes" id="UP001472866">
    <property type="component" value="Chromosome 03"/>
</dbReference>
<dbReference type="PROSITE" id="PS51645">
    <property type="entry name" value="PHR_CRY_ALPHA_BETA"/>
    <property type="match status" value="1"/>
</dbReference>
<feature type="domain" description="Photolyase/cryptochrome alpha/beta" evidence="1">
    <location>
        <begin position="8"/>
        <end position="136"/>
    </location>
</feature>
<dbReference type="Gene3D" id="3.40.50.1820">
    <property type="entry name" value="alpha/beta hydrolase"/>
    <property type="match status" value="1"/>
</dbReference>
<dbReference type="AlphaFoldDB" id="A0AAX4P4K3"/>
<accession>A0AAX4P4K3</accession>
<dbReference type="SUPFAM" id="SSF52425">
    <property type="entry name" value="Cryptochrome/photolyase, N-terminal domain"/>
    <property type="match status" value="1"/>
</dbReference>
<gene>
    <name evidence="2" type="ORF">HKI87_03g24700</name>
</gene>
<dbReference type="InterPro" id="IPR000073">
    <property type="entry name" value="AB_hydrolase_1"/>
</dbReference>
<keyword evidence="3" id="KW-1185">Reference proteome</keyword>
<dbReference type="Gene3D" id="3.40.50.620">
    <property type="entry name" value="HUPs"/>
    <property type="match status" value="1"/>
</dbReference>
<evidence type="ECO:0000313" key="3">
    <source>
        <dbReference type="Proteomes" id="UP001472866"/>
    </source>
</evidence>
<dbReference type="Pfam" id="PF12697">
    <property type="entry name" value="Abhydrolase_6"/>
    <property type="match status" value="1"/>
</dbReference>
<dbReference type="PANTHER" id="PTHR47832">
    <property type="entry name" value="DNA PHOTOLYASE"/>
    <property type="match status" value="1"/>
</dbReference>
<evidence type="ECO:0000313" key="2">
    <source>
        <dbReference type="EMBL" id="WZN60936.1"/>
    </source>
</evidence>
<name>A0AAX4P4K3_9CHLO</name>
<dbReference type="InterPro" id="IPR029058">
    <property type="entry name" value="AB_hydrolase_fold"/>
</dbReference>
<proteinExistence type="predicted"/>
<dbReference type="PRINTS" id="PR00111">
    <property type="entry name" value="ABHYDROLASE"/>
</dbReference>
<dbReference type="SUPFAM" id="SSF53474">
    <property type="entry name" value="alpha/beta-Hydrolases"/>
    <property type="match status" value="1"/>
</dbReference>
<organism evidence="2 3">
    <name type="scientific">Chloropicon roscoffensis</name>
    <dbReference type="NCBI Taxonomy" id="1461544"/>
    <lineage>
        <taxon>Eukaryota</taxon>
        <taxon>Viridiplantae</taxon>
        <taxon>Chlorophyta</taxon>
        <taxon>Chloropicophyceae</taxon>
        <taxon>Chloropicales</taxon>
        <taxon>Chloropicaceae</taxon>
        <taxon>Chloropicon</taxon>
    </lineage>
</organism>
<dbReference type="Pfam" id="PF00875">
    <property type="entry name" value="DNA_photolyase"/>
    <property type="match status" value="1"/>
</dbReference>
<reference evidence="2 3" key="1">
    <citation type="submission" date="2024-03" db="EMBL/GenBank/DDBJ databases">
        <title>Complete genome sequence of the green alga Chloropicon roscoffensis RCC1871.</title>
        <authorList>
            <person name="Lemieux C."/>
            <person name="Pombert J.-F."/>
            <person name="Otis C."/>
            <person name="Turmel M."/>
        </authorList>
    </citation>
    <scope>NUCLEOTIDE SEQUENCE [LARGE SCALE GENOMIC DNA]</scope>
    <source>
        <strain evidence="2 3">RCC1871</strain>
    </source>
</reference>
<evidence type="ECO:0000259" key="1">
    <source>
        <dbReference type="PROSITE" id="PS51645"/>
    </source>
</evidence>